<keyword evidence="4" id="KW-0808">Transferase</keyword>
<dbReference type="CDD" id="cd00075">
    <property type="entry name" value="HATPase"/>
    <property type="match status" value="1"/>
</dbReference>
<feature type="domain" description="Histidine kinase" evidence="9">
    <location>
        <begin position="19"/>
        <end position="240"/>
    </location>
</feature>
<dbReference type="InterPro" id="IPR036890">
    <property type="entry name" value="HATPase_C_sf"/>
</dbReference>
<reference evidence="11" key="1">
    <citation type="submission" date="2016-11" db="EMBL/GenBank/DDBJ databases">
        <authorList>
            <person name="Varghese N."/>
            <person name="Submissions S."/>
        </authorList>
    </citation>
    <scope>NUCLEOTIDE SEQUENCE [LARGE SCALE GENOMIC DNA]</scope>
    <source>
        <strain evidence="11">DSM 9756</strain>
    </source>
</reference>
<evidence type="ECO:0000313" key="11">
    <source>
        <dbReference type="Proteomes" id="UP000184076"/>
    </source>
</evidence>
<dbReference type="SUPFAM" id="SSF55874">
    <property type="entry name" value="ATPase domain of HSP90 chaperone/DNA topoisomerase II/histidine kinase"/>
    <property type="match status" value="1"/>
</dbReference>
<dbReference type="InterPro" id="IPR004358">
    <property type="entry name" value="Sig_transdc_His_kin-like_C"/>
</dbReference>
<evidence type="ECO:0000256" key="2">
    <source>
        <dbReference type="ARBA" id="ARBA00012438"/>
    </source>
</evidence>
<organism evidence="10 11">
    <name type="scientific">Desulfacinum infernum DSM 9756</name>
    <dbReference type="NCBI Taxonomy" id="1121391"/>
    <lineage>
        <taxon>Bacteria</taxon>
        <taxon>Pseudomonadati</taxon>
        <taxon>Thermodesulfobacteriota</taxon>
        <taxon>Syntrophobacteria</taxon>
        <taxon>Syntrophobacterales</taxon>
        <taxon>Syntrophobacteraceae</taxon>
        <taxon>Desulfacinum</taxon>
    </lineage>
</organism>
<dbReference type="Proteomes" id="UP000184076">
    <property type="component" value="Unassembled WGS sequence"/>
</dbReference>
<dbReference type="GO" id="GO:0004673">
    <property type="term" value="F:protein histidine kinase activity"/>
    <property type="evidence" value="ECO:0007669"/>
    <property type="project" value="UniProtKB-EC"/>
</dbReference>
<accession>A0A1M4VHC3</accession>
<evidence type="ECO:0000256" key="5">
    <source>
        <dbReference type="ARBA" id="ARBA00022741"/>
    </source>
</evidence>
<dbReference type="InterPro" id="IPR003594">
    <property type="entry name" value="HATPase_dom"/>
</dbReference>
<dbReference type="PANTHER" id="PTHR43065:SF10">
    <property type="entry name" value="PEROXIDE STRESS-ACTIVATED HISTIDINE KINASE MAK3"/>
    <property type="match status" value="1"/>
</dbReference>
<dbReference type="OrthoDB" id="1931120at2"/>
<keyword evidence="11" id="KW-1185">Reference proteome</keyword>
<evidence type="ECO:0000259" key="9">
    <source>
        <dbReference type="PROSITE" id="PS50109"/>
    </source>
</evidence>
<evidence type="ECO:0000256" key="8">
    <source>
        <dbReference type="ARBA" id="ARBA00023012"/>
    </source>
</evidence>
<dbReference type="PRINTS" id="PR00344">
    <property type="entry name" value="BCTRLSENSOR"/>
</dbReference>
<evidence type="ECO:0000256" key="1">
    <source>
        <dbReference type="ARBA" id="ARBA00000085"/>
    </source>
</evidence>
<dbReference type="EMBL" id="FQVB01000006">
    <property type="protein sequence ID" value="SHE68280.1"/>
    <property type="molecule type" value="Genomic_DNA"/>
</dbReference>
<keyword evidence="8" id="KW-0902">Two-component regulatory system</keyword>
<dbReference type="PROSITE" id="PS50109">
    <property type="entry name" value="HIS_KIN"/>
    <property type="match status" value="1"/>
</dbReference>
<evidence type="ECO:0000313" key="10">
    <source>
        <dbReference type="EMBL" id="SHE68280.1"/>
    </source>
</evidence>
<evidence type="ECO:0000256" key="6">
    <source>
        <dbReference type="ARBA" id="ARBA00022777"/>
    </source>
</evidence>
<keyword evidence="7" id="KW-0067">ATP-binding</keyword>
<sequence length="256" mass="27530">MKDGTAATFQEHTIAISRPLVHEINNALTGVLTFSKLAARKVSEMESLPRGFSELMAQLEVSAQRSAVLAKALLDFLPKAPLAWESTDLVALVEKALADPPPLRENSVRTSPAIKMDLPGEPVATQACPGLLSQALRALAANALEAALEALPERPPRIAVRLCTSEGIARILVEDSGSGVPGHLTERIFEPFFTTKAAGEHLGLGLYVARAAARLHGGDLHLESTGDAGSRFVLWFLLKEPPQRPVSWEAVRKRRG</sequence>
<evidence type="ECO:0000256" key="3">
    <source>
        <dbReference type="ARBA" id="ARBA00022553"/>
    </source>
</evidence>
<proteinExistence type="predicted"/>
<gene>
    <name evidence="10" type="ORF">SAMN02745206_00662</name>
</gene>
<dbReference type="SMART" id="SM00387">
    <property type="entry name" value="HATPase_c"/>
    <property type="match status" value="1"/>
</dbReference>
<dbReference type="STRING" id="1121391.SAMN02745206_00662"/>
<dbReference type="Pfam" id="PF02518">
    <property type="entry name" value="HATPase_c"/>
    <property type="match status" value="1"/>
</dbReference>
<dbReference type="PANTHER" id="PTHR43065">
    <property type="entry name" value="SENSOR HISTIDINE KINASE"/>
    <property type="match status" value="1"/>
</dbReference>
<comment type="catalytic activity">
    <reaction evidence="1">
        <text>ATP + protein L-histidine = ADP + protein N-phospho-L-histidine.</text>
        <dbReference type="EC" id="2.7.13.3"/>
    </reaction>
</comment>
<dbReference type="EC" id="2.7.13.3" evidence="2"/>
<dbReference type="AlphaFoldDB" id="A0A1M4VHC3"/>
<dbReference type="GO" id="GO:0005524">
    <property type="term" value="F:ATP binding"/>
    <property type="evidence" value="ECO:0007669"/>
    <property type="project" value="UniProtKB-KW"/>
</dbReference>
<keyword evidence="5" id="KW-0547">Nucleotide-binding</keyword>
<keyword evidence="6 10" id="KW-0418">Kinase</keyword>
<dbReference type="GO" id="GO:0000160">
    <property type="term" value="P:phosphorelay signal transduction system"/>
    <property type="evidence" value="ECO:0007669"/>
    <property type="project" value="UniProtKB-KW"/>
</dbReference>
<protein>
    <recommendedName>
        <fullName evidence="2">histidine kinase</fullName>
        <ecNumber evidence="2">2.7.13.3</ecNumber>
    </recommendedName>
</protein>
<dbReference type="InterPro" id="IPR005467">
    <property type="entry name" value="His_kinase_dom"/>
</dbReference>
<name>A0A1M4VHC3_9BACT</name>
<keyword evidence="3" id="KW-0597">Phosphoprotein</keyword>
<dbReference type="Gene3D" id="3.30.565.10">
    <property type="entry name" value="Histidine kinase-like ATPase, C-terminal domain"/>
    <property type="match status" value="1"/>
</dbReference>
<evidence type="ECO:0000256" key="4">
    <source>
        <dbReference type="ARBA" id="ARBA00022679"/>
    </source>
</evidence>
<dbReference type="RefSeq" id="WP_073036925.1">
    <property type="nucleotide sequence ID" value="NZ_FQVB01000006.1"/>
</dbReference>
<evidence type="ECO:0000256" key="7">
    <source>
        <dbReference type="ARBA" id="ARBA00022840"/>
    </source>
</evidence>